<dbReference type="PROSITE" id="PS50011">
    <property type="entry name" value="PROTEIN_KINASE_DOM"/>
    <property type="match status" value="1"/>
</dbReference>
<feature type="transmembrane region" description="Helical" evidence="2">
    <location>
        <begin position="305"/>
        <end position="326"/>
    </location>
</feature>
<evidence type="ECO:0000313" key="5">
    <source>
        <dbReference type="Proteomes" id="UP001231915"/>
    </source>
</evidence>
<dbReference type="Pfam" id="PF00069">
    <property type="entry name" value="Pkinase"/>
    <property type="match status" value="1"/>
</dbReference>
<dbReference type="PROSITE" id="PS50005">
    <property type="entry name" value="TPR"/>
    <property type="match status" value="1"/>
</dbReference>
<dbReference type="SUPFAM" id="SSF48452">
    <property type="entry name" value="TPR-like"/>
    <property type="match status" value="2"/>
</dbReference>
<dbReference type="InterPro" id="IPR011009">
    <property type="entry name" value="Kinase-like_dom_sf"/>
</dbReference>
<gene>
    <name evidence="4" type="ORF">QNM18_23230</name>
</gene>
<dbReference type="RefSeq" id="WP_284138591.1">
    <property type="nucleotide sequence ID" value="NZ_JASJUT010000013.1"/>
</dbReference>
<keyword evidence="4" id="KW-0418">Kinase</keyword>
<evidence type="ECO:0000259" key="3">
    <source>
        <dbReference type="PROSITE" id="PS50011"/>
    </source>
</evidence>
<dbReference type="Gene3D" id="1.10.510.10">
    <property type="entry name" value="Transferase(Phosphotransferase) domain 1"/>
    <property type="match status" value="1"/>
</dbReference>
<dbReference type="Pfam" id="PF13432">
    <property type="entry name" value="TPR_16"/>
    <property type="match status" value="2"/>
</dbReference>
<protein>
    <submittedName>
        <fullName evidence="4">Protein kinase</fullName>
    </submittedName>
</protein>
<evidence type="ECO:0000313" key="4">
    <source>
        <dbReference type="EMBL" id="MDK2597984.1"/>
    </source>
</evidence>
<dbReference type="SUPFAM" id="SSF56112">
    <property type="entry name" value="Protein kinase-like (PK-like)"/>
    <property type="match status" value="1"/>
</dbReference>
<keyword evidence="2" id="KW-1133">Transmembrane helix</keyword>
<keyword evidence="1" id="KW-0802">TPR repeat</keyword>
<dbReference type="InterPro" id="IPR000719">
    <property type="entry name" value="Prot_kinase_dom"/>
</dbReference>
<dbReference type="EMBL" id="JASJUT010000013">
    <property type="protein sequence ID" value="MDK2597984.1"/>
    <property type="molecule type" value="Genomic_DNA"/>
</dbReference>
<reference evidence="4 5" key="1">
    <citation type="submission" date="2023-05" db="EMBL/GenBank/DDBJ databases">
        <title>Pseudoalteromonas ardens sp. nov., Pseudoalteromonas obscura sp. nov., and Pseudoalteromonas umbrosa sp. nov., isolated from the coral Montipora capitata.</title>
        <authorList>
            <person name="Thomas E.M."/>
            <person name="Smith E.M."/>
            <person name="Papke E."/>
            <person name="Shlafstein M.D."/>
            <person name="Oline D.K."/>
            <person name="Videau P."/>
            <person name="Saw J.H."/>
            <person name="Strangman W.K."/>
            <person name="Ushijima B."/>
        </authorList>
    </citation>
    <scope>NUCLEOTIDE SEQUENCE [LARGE SCALE GENOMIC DNA]</scope>
    <source>
        <strain evidence="4 5">P94</strain>
    </source>
</reference>
<keyword evidence="4" id="KW-0808">Transferase</keyword>
<dbReference type="PROSITE" id="PS00108">
    <property type="entry name" value="PROTEIN_KINASE_ST"/>
    <property type="match status" value="1"/>
</dbReference>
<dbReference type="InterPro" id="IPR053235">
    <property type="entry name" value="Ser_Thr_kinase"/>
</dbReference>
<comment type="caution">
    <text evidence="4">The sequence shown here is derived from an EMBL/GenBank/DDBJ whole genome shotgun (WGS) entry which is preliminary data.</text>
</comment>
<dbReference type="SMART" id="SM00220">
    <property type="entry name" value="S_TKc"/>
    <property type="match status" value="1"/>
</dbReference>
<sequence length="860" mass="96503">MQNEDCFSDTYLAPIKHIASGGMGDVFLANDTRLSRQVAVKRVTLTDSHDAHTIREQALYEARLMAKANHPNIVQLYDIVEVDSQLLLVLEYVPGQTLAKYVKQKFLTLTEKLAILEKVAHGLQYIHQLSLIHCDVKASNILISETGEVKLSDFGIANSLQSKVVGLPQSTSFGSIYAMSPEQLEGRTLSYATDIFSFGVLSFELLFGCHPFGSAKGEELASRIKRGALIEPEGLTPSIPTELTTLLRQMLDKSADKRPSTKEIINVLGRALSLLEAGESDDTASLPYTSETSRQFGSAGQVKRFAIGFILALFFVVGGYFSWLFLKPDSRIQYTLVLEPQITVEGKRGKENTGLLLATIDSAVRQVVLNSVNAELVNHKTYGDISDVESLVKASGATAILLPVVRCEITQCNVRLSLLKGGSQLVQGELNTSIKRDDYLAISSTYSAFAGKLLGQPNFKAREKLIKMEQTFFNQYLHVYHDVNFNGNFSLLNLQRTRALIEADPNYFPLYSLMMNLYIERYHVDRQEVYLEDLGKLLQAAPSSYKLTKSYIVDMTVFAIESKQDALVQAQLEQLYQFGETALSYRLRGYYLYSLHDLEGAIEMYTKSITLQSSVQSKYSLALAYFYNGQLDQAKAQLEEVERVFPNYTDAQKLSADLYMLEGSWALAIERYEATIAKTGSSADYSNLALAYLFSNQYQKALLAAERANTFSPENMGIRLNYADLLYLNNEVERAEKEYLRIATNDISDATHSELLVTGQALAHLGRYEESLQRLYQAVKLTTDKLNYAYEAALIYTLAGELKSAIIHYKAAIDGGYALYWFDLPWFKPLCEYPEFKKQKLSICQSMGSWTANDERRVNH</sequence>
<organism evidence="4 5">
    <name type="scientific">Pseudoalteromonas obscura</name>
    <dbReference type="NCBI Taxonomy" id="3048491"/>
    <lineage>
        <taxon>Bacteria</taxon>
        <taxon>Pseudomonadati</taxon>
        <taxon>Pseudomonadota</taxon>
        <taxon>Gammaproteobacteria</taxon>
        <taxon>Alteromonadales</taxon>
        <taxon>Pseudoalteromonadaceae</taxon>
        <taxon>Pseudoalteromonas</taxon>
    </lineage>
</organism>
<accession>A0ABT7ESF0</accession>
<keyword evidence="5" id="KW-1185">Reference proteome</keyword>
<evidence type="ECO:0000256" key="1">
    <source>
        <dbReference type="PROSITE-ProRule" id="PRU00339"/>
    </source>
</evidence>
<dbReference type="Proteomes" id="UP001231915">
    <property type="component" value="Unassembled WGS sequence"/>
</dbReference>
<dbReference type="PANTHER" id="PTHR24361">
    <property type="entry name" value="MITOGEN-ACTIVATED KINASE KINASE KINASE"/>
    <property type="match status" value="1"/>
</dbReference>
<dbReference type="GO" id="GO:0016301">
    <property type="term" value="F:kinase activity"/>
    <property type="evidence" value="ECO:0007669"/>
    <property type="project" value="UniProtKB-KW"/>
</dbReference>
<evidence type="ECO:0000256" key="2">
    <source>
        <dbReference type="SAM" id="Phobius"/>
    </source>
</evidence>
<dbReference type="InterPro" id="IPR011990">
    <property type="entry name" value="TPR-like_helical_dom_sf"/>
</dbReference>
<dbReference type="Gene3D" id="1.25.40.10">
    <property type="entry name" value="Tetratricopeptide repeat domain"/>
    <property type="match status" value="1"/>
</dbReference>
<name>A0ABT7ESF0_9GAMM</name>
<feature type="repeat" description="TPR" evidence="1">
    <location>
        <begin position="682"/>
        <end position="715"/>
    </location>
</feature>
<keyword evidence="2" id="KW-0812">Transmembrane</keyword>
<proteinExistence type="predicted"/>
<dbReference type="SMART" id="SM00028">
    <property type="entry name" value="TPR"/>
    <property type="match status" value="4"/>
</dbReference>
<dbReference type="InterPro" id="IPR019734">
    <property type="entry name" value="TPR_rpt"/>
</dbReference>
<feature type="domain" description="Protein kinase" evidence="3">
    <location>
        <begin position="12"/>
        <end position="275"/>
    </location>
</feature>
<dbReference type="CDD" id="cd14014">
    <property type="entry name" value="STKc_PknB_like"/>
    <property type="match status" value="1"/>
</dbReference>
<keyword evidence="2" id="KW-0472">Membrane</keyword>
<dbReference type="InterPro" id="IPR008271">
    <property type="entry name" value="Ser/Thr_kinase_AS"/>
</dbReference>